<name>A0A9P3UKL9_LYOSH</name>
<dbReference type="SMART" id="SM00343">
    <property type="entry name" value="ZnF_C2HC"/>
    <property type="match status" value="1"/>
</dbReference>
<dbReference type="AlphaFoldDB" id="A0A9P3UKL9"/>
<dbReference type="PANTHER" id="PTHR33558:SF1">
    <property type="entry name" value="GLUTAREDOXIN-LIKE PROTEIN C5ORF63 HOMOLOG"/>
    <property type="match status" value="1"/>
</dbReference>
<keyword evidence="1" id="KW-0507">mRNA processing</keyword>
<comment type="caution">
    <text evidence="5">The sequence shown here is derived from an EMBL/GenBank/DDBJ whole genome shotgun (WGS) entry which is preliminary data.</text>
</comment>
<reference evidence="5" key="1">
    <citation type="submission" date="2022-07" db="EMBL/GenBank/DDBJ databases">
        <title>The genome of Lyophyllum shimeji provides insight into the initial evolution of ectomycorrhizal fungal genome.</title>
        <authorList>
            <person name="Kobayashi Y."/>
            <person name="Shibata T."/>
            <person name="Hirakawa H."/>
            <person name="Shigenobu S."/>
            <person name="Nishiyama T."/>
            <person name="Yamada A."/>
            <person name="Hasebe M."/>
            <person name="Kawaguchi M."/>
        </authorList>
    </citation>
    <scope>NUCLEOTIDE SEQUENCE</scope>
    <source>
        <strain evidence="5">AT787</strain>
    </source>
</reference>
<sequence length="417" mass="46517">MAGRLARLPRLTLFSGPNCSLCDIAKAELAKVRQTRPFELETINIQDPGQEKWKKKYVYWIPALHLEGKEIAKGRWDAQTVYPALDKWQKENMENDAILGDEQDAESPTPDSGPTCFNCGEPNHVVAECPRPVNRQLVALSRQFHAFLKAERRAVDFKRIHEVEAWRQQRLEWLDIFEPGEIRGQALRDALGDNDGEWLANMAVWGYPRGWVSVEDPREKVRRLIWDENCDGEDEEPEPFLIYGDDDDVETVHADVEAVTLRTDEGEDDGEESNGESDTTSTISSTASSPALVQPIRWATYPPSHFSSQLLPVYNGFALPPISGHQGSATYTADRHELWQRIITGPAPSSGWSSSIPPPPPTTPPPPIPPPPPSEPPPPLSPASPPLPAERPPSQPRPPPPTYDPADDEEVDMDMSD</sequence>
<keyword evidence="6" id="KW-1185">Reference proteome</keyword>
<dbReference type="GO" id="GO:0003676">
    <property type="term" value="F:nucleic acid binding"/>
    <property type="evidence" value="ECO:0007669"/>
    <property type="project" value="InterPro"/>
</dbReference>
<dbReference type="InterPro" id="IPR001878">
    <property type="entry name" value="Znf_CCHC"/>
</dbReference>
<feature type="compositionally biased region" description="Acidic residues" evidence="3">
    <location>
        <begin position="405"/>
        <end position="417"/>
    </location>
</feature>
<evidence type="ECO:0000313" key="6">
    <source>
        <dbReference type="Proteomes" id="UP001063166"/>
    </source>
</evidence>
<evidence type="ECO:0000313" key="5">
    <source>
        <dbReference type="EMBL" id="GLB34630.1"/>
    </source>
</evidence>
<organism evidence="5 6">
    <name type="scientific">Lyophyllum shimeji</name>
    <name type="common">Hon-shimeji</name>
    <name type="synonym">Tricholoma shimeji</name>
    <dbReference type="NCBI Taxonomy" id="47721"/>
    <lineage>
        <taxon>Eukaryota</taxon>
        <taxon>Fungi</taxon>
        <taxon>Dikarya</taxon>
        <taxon>Basidiomycota</taxon>
        <taxon>Agaricomycotina</taxon>
        <taxon>Agaricomycetes</taxon>
        <taxon>Agaricomycetidae</taxon>
        <taxon>Agaricales</taxon>
        <taxon>Tricholomatineae</taxon>
        <taxon>Lyophyllaceae</taxon>
        <taxon>Lyophyllum</taxon>
    </lineage>
</organism>
<evidence type="ECO:0000259" key="4">
    <source>
        <dbReference type="PROSITE" id="PS50158"/>
    </source>
</evidence>
<keyword evidence="2" id="KW-0862">Zinc</keyword>
<gene>
    <name evidence="5" type="ORF">LshimejAT787_0201950</name>
</gene>
<feature type="compositionally biased region" description="Pro residues" evidence="3">
    <location>
        <begin position="356"/>
        <end position="403"/>
    </location>
</feature>
<dbReference type="Proteomes" id="UP001063166">
    <property type="component" value="Unassembled WGS sequence"/>
</dbReference>
<feature type="compositionally biased region" description="Acidic residues" evidence="3">
    <location>
        <begin position="265"/>
        <end position="275"/>
    </location>
</feature>
<dbReference type="InterPro" id="IPR036249">
    <property type="entry name" value="Thioredoxin-like_sf"/>
</dbReference>
<dbReference type="InterPro" id="IPR036875">
    <property type="entry name" value="Znf_CCHC_sf"/>
</dbReference>
<dbReference type="PANTHER" id="PTHR33558">
    <property type="entry name" value="GLUTAREDOXIN-LIKE PROTEIN C5ORF63 HOMOLOG"/>
    <property type="match status" value="1"/>
</dbReference>
<feature type="domain" description="CCHC-type" evidence="4">
    <location>
        <begin position="116"/>
        <end position="131"/>
    </location>
</feature>
<dbReference type="EMBL" id="BRPK01000002">
    <property type="protein sequence ID" value="GLB34630.1"/>
    <property type="molecule type" value="Genomic_DNA"/>
</dbReference>
<keyword evidence="2" id="KW-0863">Zinc-finger</keyword>
<dbReference type="InterPro" id="IPR008554">
    <property type="entry name" value="Glutaredoxin-like"/>
</dbReference>
<feature type="compositionally biased region" description="Low complexity" evidence="3">
    <location>
        <begin position="345"/>
        <end position="355"/>
    </location>
</feature>
<dbReference type="SUPFAM" id="SSF52833">
    <property type="entry name" value="Thioredoxin-like"/>
    <property type="match status" value="1"/>
</dbReference>
<dbReference type="PROSITE" id="PS50158">
    <property type="entry name" value="ZF_CCHC"/>
    <property type="match status" value="1"/>
</dbReference>
<feature type="compositionally biased region" description="Low complexity" evidence="3">
    <location>
        <begin position="276"/>
        <end position="288"/>
    </location>
</feature>
<evidence type="ECO:0000256" key="1">
    <source>
        <dbReference type="ARBA" id="ARBA00022664"/>
    </source>
</evidence>
<protein>
    <submittedName>
        <fullName evidence="5">Glutaredoxin-like domain (DUF836)</fullName>
    </submittedName>
</protein>
<dbReference type="OrthoDB" id="429967at2759"/>
<evidence type="ECO:0000256" key="2">
    <source>
        <dbReference type="PROSITE-ProRule" id="PRU00047"/>
    </source>
</evidence>
<dbReference type="GO" id="GO:0008270">
    <property type="term" value="F:zinc ion binding"/>
    <property type="evidence" value="ECO:0007669"/>
    <property type="project" value="UniProtKB-KW"/>
</dbReference>
<keyword evidence="2" id="KW-0479">Metal-binding</keyword>
<dbReference type="Gene3D" id="4.10.60.10">
    <property type="entry name" value="Zinc finger, CCHC-type"/>
    <property type="match status" value="1"/>
</dbReference>
<dbReference type="GO" id="GO:0006397">
    <property type="term" value="P:mRNA processing"/>
    <property type="evidence" value="ECO:0007669"/>
    <property type="project" value="UniProtKB-KW"/>
</dbReference>
<proteinExistence type="predicted"/>
<dbReference type="InterPro" id="IPR052565">
    <property type="entry name" value="Glutaredoxin-like_YDR286C"/>
</dbReference>
<dbReference type="Pfam" id="PF05768">
    <property type="entry name" value="Glrx-like"/>
    <property type="match status" value="1"/>
</dbReference>
<feature type="region of interest" description="Disordered" evidence="3">
    <location>
        <begin position="261"/>
        <end position="288"/>
    </location>
</feature>
<dbReference type="Gene3D" id="3.40.30.10">
    <property type="entry name" value="Glutaredoxin"/>
    <property type="match status" value="1"/>
</dbReference>
<dbReference type="Pfam" id="PF00098">
    <property type="entry name" value="zf-CCHC"/>
    <property type="match status" value="1"/>
</dbReference>
<evidence type="ECO:0000256" key="3">
    <source>
        <dbReference type="SAM" id="MobiDB-lite"/>
    </source>
</evidence>
<accession>A0A9P3UKL9</accession>
<feature type="region of interest" description="Disordered" evidence="3">
    <location>
        <begin position="344"/>
        <end position="417"/>
    </location>
</feature>
<dbReference type="SUPFAM" id="SSF57756">
    <property type="entry name" value="Retrovirus zinc finger-like domains"/>
    <property type="match status" value="1"/>
</dbReference>